<dbReference type="EMBL" id="CH445335">
    <property type="protein sequence ID" value="EAT84775.1"/>
    <property type="molecule type" value="Genomic_DNA"/>
</dbReference>
<feature type="region of interest" description="Disordered" evidence="1">
    <location>
        <begin position="1"/>
        <end position="26"/>
    </location>
</feature>
<dbReference type="InParanoid" id="Q0ULQ5"/>
<dbReference type="RefSeq" id="XP_001797650.1">
    <property type="nucleotide sequence ID" value="XM_001797598.1"/>
</dbReference>
<sequence>MAVSSGHLSRLAAQPAARARELPTRPPASVEALQDRVAGFALCFFPAIHGPLCIEFALVSSKAHAPPSFIPPLPSASIHLENTQYYG</sequence>
<evidence type="ECO:0000313" key="3">
    <source>
        <dbReference type="Proteomes" id="UP000001055"/>
    </source>
</evidence>
<accession>Q0ULQ5</accession>
<dbReference type="AlphaFoldDB" id="Q0ULQ5"/>
<gene>
    <name evidence="2" type="ORF">SNOG_07309</name>
</gene>
<organism evidence="2 3">
    <name type="scientific">Phaeosphaeria nodorum (strain SN15 / ATCC MYA-4574 / FGSC 10173)</name>
    <name type="common">Glume blotch fungus</name>
    <name type="synonym">Parastagonospora nodorum</name>
    <dbReference type="NCBI Taxonomy" id="321614"/>
    <lineage>
        <taxon>Eukaryota</taxon>
        <taxon>Fungi</taxon>
        <taxon>Dikarya</taxon>
        <taxon>Ascomycota</taxon>
        <taxon>Pezizomycotina</taxon>
        <taxon>Dothideomycetes</taxon>
        <taxon>Pleosporomycetidae</taxon>
        <taxon>Pleosporales</taxon>
        <taxon>Pleosporineae</taxon>
        <taxon>Phaeosphaeriaceae</taxon>
        <taxon>Parastagonospora</taxon>
    </lineage>
</organism>
<dbReference type="GeneID" id="5974543"/>
<name>Q0ULQ5_PHANO</name>
<dbReference type="KEGG" id="pno:SNOG_07309"/>
<evidence type="ECO:0000313" key="2">
    <source>
        <dbReference type="EMBL" id="EAT84775.1"/>
    </source>
</evidence>
<reference evidence="3" key="1">
    <citation type="journal article" date="2007" name="Plant Cell">
        <title>Dothideomycete-plant interactions illuminated by genome sequencing and EST analysis of the wheat pathogen Stagonospora nodorum.</title>
        <authorList>
            <person name="Hane J.K."/>
            <person name="Lowe R.G."/>
            <person name="Solomon P.S."/>
            <person name="Tan K.C."/>
            <person name="Schoch C.L."/>
            <person name="Spatafora J.W."/>
            <person name="Crous P.W."/>
            <person name="Kodira C."/>
            <person name="Birren B.W."/>
            <person name="Galagan J.E."/>
            <person name="Torriani S.F."/>
            <person name="McDonald B.A."/>
            <person name="Oliver R.P."/>
        </authorList>
    </citation>
    <scope>NUCLEOTIDE SEQUENCE [LARGE SCALE GENOMIC DNA]</scope>
    <source>
        <strain evidence="3">SN15 / ATCC MYA-4574 / FGSC 10173</strain>
    </source>
</reference>
<evidence type="ECO:0000256" key="1">
    <source>
        <dbReference type="SAM" id="MobiDB-lite"/>
    </source>
</evidence>
<protein>
    <submittedName>
        <fullName evidence="2">Uncharacterized protein</fullName>
    </submittedName>
</protein>
<dbReference type="Proteomes" id="UP000001055">
    <property type="component" value="Unassembled WGS sequence"/>
</dbReference>
<proteinExistence type="predicted"/>